<dbReference type="InterPro" id="IPR012677">
    <property type="entry name" value="Nucleotide-bd_a/b_plait_sf"/>
</dbReference>
<dbReference type="InterPro" id="IPR050502">
    <property type="entry name" value="Euk_RNA-bind_prot"/>
</dbReference>
<evidence type="ECO:0000256" key="5">
    <source>
        <dbReference type="ARBA" id="ARBA00022737"/>
    </source>
</evidence>
<evidence type="ECO:0000259" key="14">
    <source>
        <dbReference type="PROSITE" id="PS50158"/>
    </source>
</evidence>
<evidence type="ECO:0000256" key="4">
    <source>
        <dbReference type="ARBA" id="ARBA00022553"/>
    </source>
</evidence>
<comment type="subcellular location">
    <subcellularLocation>
        <location evidence="2">Cytoplasm</location>
    </subcellularLocation>
    <subcellularLocation>
        <location evidence="1">Nucleus</location>
    </subcellularLocation>
</comment>
<keyword evidence="7" id="KW-0539">Nucleus</keyword>
<dbReference type="GO" id="GO:0005634">
    <property type="term" value="C:nucleus"/>
    <property type="evidence" value="ECO:0007669"/>
    <property type="project" value="UniProtKB-SubCell"/>
</dbReference>
<dbReference type="GO" id="GO:0003729">
    <property type="term" value="F:mRNA binding"/>
    <property type="evidence" value="ECO:0007669"/>
    <property type="project" value="TreeGrafter"/>
</dbReference>
<dbReference type="AlphaFoldDB" id="A0A9Q0DDR7"/>
<accession>A0A9Q0DDR7</accession>
<dbReference type="Pfam" id="PF00098">
    <property type="entry name" value="zf-CCHC"/>
    <property type="match status" value="1"/>
</dbReference>
<dbReference type="GO" id="GO:0005737">
    <property type="term" value="C:cytoplasm"/>
    <property type="evidence" value="ECO:0007669"/>
    <property type="project" value="UniProtKB-SubCell"/>
</dbReference>
<feature type="domain" description="RRM" evidence="13">
    <location>
        <begin position="78"/>
        <end position="148"/>
    </location>
</feature>
<feature type="compositionally biased region" description="Polar residues" evidence="12">
    <location>
        <begin position="79"/>
        <end position="89"/>
    </location>
</feature>
<dbReference type="SMART" id="SM00343">
    <property type="entry name" value="ZnF_C2HC"/>
    <property type="match status" value="1"/>
</dbReference>
<feature type="region of interest" description="Disordered" evidence="12">
    <location>
        <begin position="345"/>
        <end position="386"/>
    </location>
</feature>
<dbReference type="EMBL" id="JANIIK010000118">
    <property type="protein sequence ID" value="KAJ3585140.1"/>
    <property type="molecule type" value="Genomic_DNA"/>
</dbReference>
<keyword evidence="10" id="KW-0862">Zinc</keyword>
<dbReference type="InterPro" id="IPR001878">
    <property type="entry name" value="Znf_CCHC"/>
</dbReference>
<dbReference type="FunFam" id="3.30.70.330:FF:000046">
    <property type="entry name" value="RNA-binding protein 14 isoform X1"/>
    <property type="match status" value="1"/>
</dbReference>
<keyword evidence="10" id="KW-0863">Zinc-finger</keyword>
<keyword evidence="5" id="KW-0677">Repeat</keyword>
<evidence type="ECO:0000256" key="11">
    <source>
        <dbReference type="PROSITE-ProRule" id="PRU00176"/>
    </source>
</evidence>
<feature type="region of interest" description="Disordered" evidence="12">
    <location>
        <begin position="67"/>
        <end position="89"/>
    </location>
</feature>
<dbReference type="InterPro" id="IPR000504">
    <property type="entry name" value="RRM_dom"/>
</dbReference>
<dbReference type="PANTHER" id="PTHR48025">
    <property type="entry name" value="OS02G0815200 PROTEIN"/>
    <property type="match status" value="1"/>
</dbReference>
<dbReference type="OrthoDB" id="79941at2759"/>
<evidence type="ECO:0000313" key="16">
    <source>
        <dbReference type="Proteomes" id="UP001148018"/>
    </source>
</evidence>
<dbReference type="Gene3D" id="4.10.60.10">
    <property type="entry name" value="Zinc finger, CCHC-type"/>
    <property type="match status" value="1"/>
</dbReference>
<keyword evidence="6 11" id="KW-0694">RNA-binding</keyword>
<dbReference type="GO" id="GO:0008270">
    <property type="term" value="F:zinc ion binding"/>
    <property type="evidence" value="ECO:0007669"/>
    <property type="project" value="UniProtKB-KW"/>
</dbReference>
<dbReference type="Proteomes" id="UP001148018">
    <property type="component" value="Unassembled WGS sequence"/>
</dbReference>
<feature type="compositionally biased region" description="Low complexity" evidence="12">
    <location>
        <begin position="363"/>
        <end position="373"/>
    </location>
</feature>
<evidence type="ECO:0000256" key="6">
    <source>
        <dbReference type="ARBA" id="ARBA00022884"/>
    </source>
</evidence>
<gene>
    <name evidence="15" type="ORF">NHX12_013862</name>
</gene>
<dbReference type="PROSITE" id="PS50158">
    <property type="entry name" value="ZF_CCHC"/>
    <property type="match status" value="1"/>
</dbReference>
<dbReference type="SMART" id="SM00360">
    <property type="entry name" value="RRM"/>
    <property type="match status" value="2"/>
</dbReference>
<dbReference type="CDD" id="cd12343">
    <property type="entry name" value="RRM1_2_CoAA_like"/>
    <property type="match status" value="1"/>
</dbReference>
<keyword evidence="16" id="KW-1185">Reference proteome</keyword>
<feature type="domain" description="RRM" evidence="13">
    <location>
        <begin position="2"/>
        <end position="72"/>
    </location>
</feature>
<dbReference type="GO" id="GO:0010467">
    <property type="term" value="P:gene expression"/>
    <property type="evidence" value="ECO:0007669"/>
    <property type="project" value="UniProtKB-ARBA"/>
</dbReference>
<dbReference type="Pfam" id="PF00076">
    <property type="entry name" value="RRM_1"/>
    <property type="match status" value="2"/>
</dbReference>
<evidence type="ECO:0000256" key="3">
    <source>
        <dbReference type="ARBA" id="ARBA00022490"/>
    </source>
</evidence>
<feature type="region of interest" description="Disordered" evidence="12">
    <location>
        <begin position="174"/>
        <end position="208"/>
    </location>
</feature>
<feature type="domain" description="CCHC-type" evidence="14">
    <location>
        <begin position="162"/>
        <end position="177"/>
    </location>
</feature>
<evidence type="ECO:0000259" key="13">
    <source>
        <dbReference type="PROSITE" id="PS50102"/>
    </source>
</evidence>
<organism evidence="15 16">
    <name type="scientific">Muraenolepis orangiensis</name>
    <name type="common">Patagonian moray cod</name>
    <dbReference type="NCBI Taxonomy" id="630683"/>
    <lineage>
        <taxon>Eukaryota</taxon>
        <taxon>Metazoa</taxon>
        <taxon>Chordata</taxon>
        <taxon>Craniata</taxon>
        <taxon>Vertebrata</taxon>
        <taxon>Euteleostomi</taxon>
        <taxon>Actinopterygii</taxon>
        <taxon>Neopterygii</taxon>
        <taxon>Teleostei</taxon>
        <taxon>Neoteleostei</taxon>
        <taxon>Acanthomorphata</taxon>
        <taxon>Zeiogadaria</taxon>
        <taxon>Gadariae</taxon>
        <taxon>Gadiformes</taxon>
        <taxon>Muraenolepidoidei</taxon>
        <taxon>Muraenolepididae</taxon>
        <taxon>Muraenolepis</taxon>
    </lineage>
</organism>
<evidence type="ECO:0000313" key="15">
    <source>
        <dbReference type="EMBL" id="KAJ3585140.1"/>
    </source>
</evidence>
<dbReference type="PROSITE" id="PS50102">
    <property type="entry name" value="RRM"/>
    <property type="match status" value="2"/>
</dbReference>
<dbReference type="Gene3D" id="3.30.70.330">
    <property type="match status" value="2"/>
</dbReference>
<keyword evidence="4" id="KW-0597">Phosphoprotein</keyword>
<dbReference type="SUPFAM" id="SSF54928">
    <property type="entry name" value="RNA-binding domain, RBD"/>
    <property type="match status" value="2"/>
</dbReference>
<sequence>MVKIFVGNLASSTTVEELRNLFTQYGKITECDIVKNYGFVHMNSTTEAEEAIRNLHHYELNSERMNVEMSKGRPKSTTKLHVSNLGEGSTNDELKGKFEEFGAVVECDIVKDYAFIHMERMEDAMAAIDKLDNTAFKGKLMNVQLSTSRLRTAPGMGDQTGCYVCGRQGHWSKDCPDGRNGSHGDGARGPGGRPPPRGPPAYGRGGYEMAGPPGSEYMPSSAYSRAYMAGMPPPARRLSSYGSELASRYASAAAAATYAERPSAYERERYASGADYYEKYRARPPYGASYFEERRLSYLPPPPPPSSSLSRLSTVDPYDRRPPPSSYAVAAAAYYSRDRSPIRRVPVASPNYAYDRSRLSPTSAARSSSYAVARSKEQQAPRYAPY</sequence>
<evidence type="ECO:0000256" key="1">
    <source>
        <dbReference type="ARBA" id="ARBA00004123"/>
    </source>
</evidence>
<evidence type="ECO:0000256" key="2">
    <source>
        <dbReference type="ARBA" id="ARBA00004496"/>
    </source>
</evidence>
<evidence type="ECO:0000256" key="9">
    <source>
        <dbReference type="ARBA" id="ARBA00075694"/>
    </source>
</evidence>
<evidence type="ECO:0000256" key="10">
    <source>
        <dbReference type="PROSITE-ProRule" id="PRU00047"/>
    </source>
</evidence>
<comment type="caution">
    <text evidence="15">The sequence shown here is derived from an EMBL/GenBank/DDBJ whole genome shotgun (WGS) entry which is preliminary data.</text>
</comment>
<dbReference type="GO" id="GO:0098534">
    <property type="term" value="P:centriole assembly"/>
    <property type="evidence" value="ECO:0007669"/>
    <property type="project" value="UniProtKB-ARBA"/>
</dbReference>
<protein>
    <recommendedName>
        <fullName evidence="8">RNA-binding protein 14</fullName>
    </recommendedName>
    <alternativeName>
        <fullName evidence="9">RNA-binding motif protein 14</fullName>
    </alternativeName>
</protein>
<evidence type="ECO:0000256" key="12">
    <source>
        <dbReference type="SAM" id="MobiDB-lite"/>
    </source>
</evidence>
<evidence type="ECO:0000256" key="8">
    <source>
        <dbReference type="ARBA" id="ARBA00067851"/>
    </source>
</evidence>
<feature type="region of interest" description="Disordered" evidence="12">
    <location>
        <begin position="295"/>
        <end position="325"/>
    </location>
</feature>
<name>A0A9Q0DDR7_9TELE</name>
<evidence type="ECO:0000256" key="7">
    <source>
        <dbReference type="ARBA" id="ARBA00023242"/>
    </source>
</evidence>
<feature type="compositionally biased region" description="Basic and acidic residues" evidence="12">
    <location>
        <begin position="174"/>
        <end position="186"/>
    </location>
</feature>
<dbReference type="InterPro" id="IPR035979">
    <property type="entry name" value="RBD_domain_sf"/>
</dbReference>
<keyword evidence="3" id="KW-0963">Cytoplasm</keyword>
<dbReference type="PANTHER" id="PTHR48025:SF1">
    <property type="entry name" value="RRM DOMAIN-CONTAINING PROTEIN"/>
    <property type="match status" value="1"/>
</dbReference>
<keyword evidence="10" id="KW-0479">Metal-binding</keyword>
<proteinExistence type="predicted"/>
<reference evidence="15" key="1">
    <citation type="submission" date="2022-07" db="EMBL/GenBank/DDBJ databases">
        <title>Chromosome-level genome of Muraenolepis orangiensis.</title>
        <authorList>
            <person name="Kim J."/>
        </authorList>
    </citation>
    <scope>NUCLEOTIDE SEQUENCE</scope>
    <source>
        <strain evidence="15">KU_S4_2022</strain>
        <tissue evidence="15">Muscle</tissue>
    </source>
</reference>